<comment type="caution">
    <text evidence="5">The sequence shown here is derived from an EMBL/GenBank/DDBJ whole genome shotgun (WGS) entry which is preliminary data.</text>
</comment>
<dbReference type="CDD" id="cd00051">
    <property type="entry name" value="EFh"/>
    <property type="match status" value="1"/>
</dbReference>
<dbReference type="EMBL" id="JBBPBN010000009">
    <property type="protein sequence ID" value="KAK9031701.1"/>
    <property type="molecule type" value="Genomic_DNA"/>
</dbReference>
<evidence type="ECO:0000313" key="5">
    <source>
        <dbReference type="EMBL" id="KAK9031701.1"/>
    </source>
</evidence>
<evidence type="ECO:0000256" key="2">
    <source>
        <dbReference type="ARBA" id="ARBA00022737"/>
    </source>
</evidence>
<dbReference type="Gene3D" id="1.10.238.10">
    <property type="entry name" value="EF-hand"/>
    <property type="match status" value="2"/>
</dbReference>
<feature type="domain" description="EF-hand" evidence="4">
    <location>
        <begin position="225"/>
        <end position="260"/>
    </location>
</feature>
<evidence type="ECO:0000259" key="4">
    <source>
        <dbReference type="PROSITE" id="PS50222"/>
    </source>
</evidence>
<name>A0ABR2T368_9ROSI</name>
<keyword evidence="6" id="KW-1185">Reference proteome</keyword>
<dbReference type="SMART" id="SM00054">
    <property type="entry name" value="EFh"/>
    <property type="match status" value="2"/>
</dbReference>
<dbReference type="InterPro" id="IPR018247">
    <property type="entry name" value="EF_Hand_1_Ca_BS"/>
</dbReference>
<evidence type="ECO:0000256" key="3">
    <source>
        <dbReference type="ARBA" id="ARBA00022837"/>
    </source>
</evidence>
<dbReference type="InterPro" id="IPR039647">
    <property type="entry name" value="EF_hand_pair_protein_CML-like"/>
</dbReference>
<feature type="domain" description="EF-hand" evidence="4">
    <location>
        <begin position="270"/>
        <end position="296"/>
    </location>
</feature>
<dbReference type="SUPFAM" id="SSF47473">
    <property type="entry name" value="EF-hand"/>
    <property type="match status" value="1"/>
</dbReference>
<dbReference type="InterPro" id="IPR002048">
    <property type="entry name" value="EF_hand_dom"/>
</dbReference>
<protein>
    <recommendedName>
        <fullName evidence="4">EF-hand domain-containing protein</fullName>
    </recommendedName>
</protein>
<evidence type="ECO:0000313" key="6">
    <source>
        <dbReference type="Proteomes" id="UP001396334"/>
    </source>
</evidence>
<keyword evidence="1" id="KW-0479">Metal-binding</keyword>
<organism evidence="5 6">
    <name type="scientific">Hibiscus sabdariffa</name>
    <name type="common">roselle</name>
    <dbReference type="NCBI Taxonomy" id="183260"/>
    <lineage>
        <taxon>Eukaryota</taxon>
        <taxon>Viridiplantae</taxon>
        <taxon>Streptophyta</taxon>
        <taxon>Embryophyta</taxon>
        <taxon>Tracheophyta</taxon>
        <taxon>Spermatophyta</taxon>
        <taxon>Magnoliopsida</taxon>
        <taxon>eudicotyledons</taxon>
        <taxon>Gunneridae</taxon>
        <taxon>Pentapetalae</taxon>
        <taxon>rosids</taxon>
        <taxon>malvids</taxon>
        <taxon>Malvales</taxon>
        <taxon>Malvaceae</taxon>
        <taxon>Malvoideae</taxon>
        <taxon>Hibiscus</taxon>
    </lineage>
</organism>
<keyword evidence="3" id="KW-0106">Calcium</keyword>
<dbReference type="Proteomes" id="UP001396334">
    <property type="component" value="Unassembled WGS sequence"/>
</dbReference>
<gene>
    <name evidence="5" type="ORF">V6N11_055992</name>
</gene>
<evidence type="ECO:0000256" key="1">
    <source>
        <dbReference type="ARBA" id="ARBA00022723"/>
    </source>
</evidence>
<keyword evidence="2" id="KW-0677">Repeat</keyword>
<dbReference type="Pfam" id="PF00036">
    <property type="entry name" value="EF-hand_1"/>
    <property type="match status" value="2"/>
</dbReference>
<proteinExistence type="predicted"/>
<sequence length="296" mass="33255">MCCFTEILDRDLTEFASCSHFAEISDQDSTELASCSRFAEILDQDLTKLTRFAEIPDLDLTELASYSRFAEIPGRDLTGLASCSHFAEIPDRDLAELASCSRFTEIPDPDLTKLASCSHFVEIPDLDLTELASCSRFEEITDLDLTELASCSRFAEIPGRTKNRVFSTFASFLSNQRSRDHPIPSSCSSQITRAGKGIRHLRQKRRRLQNEAGAWGSLKNIRMFLTEKDVEEMVAKLDANGDGLIDFDEFRVLCEAIEDEESDSKRSGEEEGEMLKEAFDVFDRDNDGLITVEELG</sequence>
<accession>A0ABR2T368</accession>
<dbReference type="PROSITE" id="PS00018">
    <property type="entry name" value="EF_HAND_1"/>
    <property type="match status" value="2"/>
</dbReference>
<dbReference type="PANTHER" id="PTHR10891">
    <property type="entry name" value="EF-HAND CALCIUM-BINDING DOMAIN CONTAINING PROTEIN"/>
    <property type="match status" value="1"/>
</dbReference>
<dbReference type="InterPro" id="IPR011992">
    <property type="entry name" value="EF-hand-dom_pair"/>
</dbReference>
<dbReference type="PROSITE" id="PS50222">
    <property type="entry name" value="EF_HAND_2"/>
    <property type="match status" value="2"/>
</dbReference>
<reference evidence="5 6" key="1">
    <citation type="journal article" date="2024" name="G3 (Bethesda)">
        <title>Genome assembly of Hibiscus sabdariffa L. provides insights into metabolisms of medicinal natural products.</title>
        <authorList>
            <person name="Kim T."/>
        </authorList>
    </citation>
    <scope>NUCLEOTIDE SEQUENCE [LARGE SCALE GENOMIC DNA]</scope>
    <source>
        <strain evidence="5">TK-2024</strain>
        <tissue evidence="5">Old leaves</tissue>
    </source>
</reference>